<reference evidence="2" key="1">
    <citation type="submission" date="2016-01" db="EMBL/GenBank/DDBJ databases">
        <title>Reference transcriptome for the parasite Schistocephalus solidus: insights into the molecular evolution of parasitism.</title>
        <authorList>
            <person name="Hebert F.O."/>
            <person name="Grambauer S."/>
            <person name="Barber I."/>
            <person name="Landry C.R."/>
            <person name="Aubin-Horth N."/>
        </authorList>
    </citation>
    <scope>NUCLEOTIDE SEQUENCE</scope>
</reference>
<name>A0A0X3NSE7_SCHSO</name>
<evidence type="ECO:0000256" key="1">
    <source>
        <dbReference type="SAM" id="Phobius"/>
    </source>
</evidence>
<keyword evidence="1" id="KW-1133">Transmembrane helix</keyword>
<keyword evidence="1" id="KW-0472">Membrane</keyword>
<protein>
    <submittedName>
        <fullName evidence="2">Uncharacterized protein</fullName>
    </submittedName>
</protein>
<feature type="transmembrane region" description="Helical" evidence="1">
    <location>
        <begin position="39"/>
        <end position="61"/>
    </location>
</feature>
<proteinExistence type="predicted"/>
<keyword evidence="1" id="KW-0812">Transmembrane</keyword>
<dbReference type="AlphaFoldDB" id="A0A0X3NSE7"/>
<accession>A0A0X3NSE7</accession>
<dbReference type="EMBL" id="GEEE01020526">
    <property type="protein sequence ID" value="JAP42699.1"/>
    <property type="molecule type" value="Transcribed_RNA"/>
</dbReference>
<gene>
    <name evidence="2" type="ORF">TR117252</name>
</gene>
<sequence length="306" mass="34903">MAMLEQLRYLCLHVLMIHGSILFLYDLLSNSFVICGLNFCIYILERYLCAPTVFAVISLAAYLGLHPVASKKVNTHVIFILTEILASYIRKRNTSRLSAVPDYATDSSKAGFDFENLKLTNLDGNIESFSISPKTTEHQERYVTASRSRPLSRGRHFIPQLQAIQEVSEEEAKAQEQTEVEEEEYNVHVYDEVYNTVEKVSAPAGEGNECKTMRPTTGVGDARHCDRCHSCALFVKGDLSNIDTRKTPIICPELQTDRRLPPRWKAVNMSFQDNTILAQRERKPVRRHLRTMWRIFVCCGKPAVQE</sequence>
<organism evidence="2">
    <name type="scientific">Schistocephalus solidus</name>
    <name type="common">Tapeworm</name>
    <dbReference type="NCBI Taxonomy" id="70667"/>
    <lineage>
        <taxon>Eukaryota</taxon>
        <taxon>Metazoa</taxon>
        <taxon>Spiralia</taxon>
        <taxon>Lophotrochozoa</taxon>
        <taxon>Platyhelminthes</taxon>
        <taxon>Cestoda</taxon>
        <taxon>Eucestoda</taxon>
        <taxon>Diphyllobothriidea</taxon>
        <taxon>Diphyllobothriidae</taxon>
        <taxon>Schistocephalus</taxon>
    </lineage>
</organism>
<evidence type="ECO:0000313" key="2">
    <source>
        <dbReference type="EMBL" id="JAP42699.1"/>
    </source>
</evidence>